<dbReference type="PANTHER" id="PTHR43496">
    <property type="entry name" value="PROTEIN LPLB"/>
    <property type="match status" value="1"/>
</dbReference>
<evidence type="ECO:0000256" key="2">
    <source>
        <dbReference type="ARBA" id="ARBA00022692"/>
    </source>
</evidence>
<comment type="caution">
    <text evidence="7">The sequence shown here is derived from an EMBL/GenBank/DDBJ whole genome shotgun (WGS) entry which is preliminary data.</text>
</comment>
<keyword evidence="4 5" id="KW-0472">Membrane</keyword>
<reference evidence="7 8" key="1">
    <citation type="submission" date="2021-06" db="EMBL/GenBank/DDBJ databases">
        <authorList>
            <person name="Criscuolo A."/>
        </authorList>
    </citation>
    <scope>NUCLEOTIDE SEQUENCE [LARGE SCALE GENOMIC DNA]</scope>
    <source>
        <strain evidence="8">CIP 111802</strain>
    </source>
</reference>
<keyword evidence="3 5" id="KW-1133">Transmembrane helix</keyword>
<comment type="subcellular location">
    <subcellularLocation>
        <location evidence="5">Cell membrane</location>
        <topology evidence="5">Multi-pass membrane protein</topology>
    </subcellularLocation>
    <subcellularLocation>
        <location evidence="1">Membrane</location>
        <topology evidence="1">Multi-pass membrane protein</topology>
    </subcellularLocation>
</comment>
<protein>
    <submittedName>
        <fullName evidence="7">Multiple-sugar transport system permease YteP</fullName>
    </submittedName>
</protein>
<feature type="domain" description="ABC transmembrane type-1" evidence="6">
    <location>
        <begin position="96"/>
        <end position="312"/>
    </location>
</feature>
<dbReference type="PROSITE" id="PS50928">
    <property type="entry name" value="ABC_TM1"/>
    <property type="match status" value="1"/>
</dbReference>
<organism evidence="7 8">
    <name type="scientific">Paenibacillus allorhizosphaerae</name>
    <dbReference type="NCBI Taxonomy" id="2849866"/>
    <lineage>
        <taxon>Bacteria</taxon>
        <taxon>Bacillati</taxon>
        <taxon>Bacillota</taxon>
        <taxon>Bacilli</taxon>
        <taxon>Bacillales</taxon>
        <taxon>Paenibacillaceae</taxon>
        <taxon>Paenibacillus</taxon>
    </lineage>
</organism>
<evidence type="ECO:0000256" key="5">
    <source>
        <dbReference type="RuleBase" id="RU363032"/>
    </source>
</evidence>
<evidence type="ECO:0000259" key="6">
    <source>
        <dbReference type="PROSITE" id="PS50928"/>
    </source>
</evidence>
<feature type="transmembrane region" description="Helical" evidence="5">
    <location>
        <begin position="231"/>
        <end position="253"/>
    </location>
</feature>
<feature type="transmembrane region" description="Helical" evidence="5">
    <location>
        <begin position="142"/>
        <end position="163"/>
    </location>
</feature>
<sequence length="325" mass="36777">MSEKLAAAHASPHPSSHALPRPKANGLRKCIKRDKYLYLMLIPIVAYYLIFKYAPMLGEVIAFKNYRFADGILGSEWVGLKHFRKLLSSPDFFNILRNTLLLNVYSVVFGFPVPILLALLLNEVRNEGFKRIIQNLLYVPHFISWVVLGGIINTLLSPSTGVVNFVLHHGFGMEPIYFLANPFWWPVMFVLSGIWHSAGWNTILYMAAITGIDPQLYEAARMDGAGRLSQIWHITLPGIRSTIAVLLILRMGYMMDIGFEQIFVLQNTAVLEVADVISTYVYRMGLQHVQYSYTTALGLFQSVIGLILVISMNRIVKLLGERGLW</sequence>
<proteinExistence type="inferred from homology"/>
<keyword evidence="5" id="KW-0813">Transport</keyword>
<keyword evidence="2 5" id="KW-0812">Transmembrane</keyword>
<accession>A0ABN7U1E9</accession>
<dbReference type="RefSeq" id="WP_218103351.1">
    <property type="nucleotide sequence ID" value="NZ_CAJVCE010000052.1"/>
</dbReference>
<comment type="similarity">
    <text evidence="5">Belongs to the binding-protein-dependent transport system permease family.</text>
</comment>
<evidence type="ECO:0000313" key="7">
    <source>
        <dbReference type="EMBL" id="CAG7658970.1"/>
    </source>
</evidence>
<keyword evidence="8" id="KW-1185">Reference proteome</keyword>
<feature type="transmembrane region" description="Helical" evidence="5">
    <location>
        <begin position="291"/>
        <end position="312"/>
    </location>
</feature>
<dbReference type="PANTHER" id="PTHR43496:SF1">
    <property type="entry name" value="POLYGALACTURONAN_RHAMNOGALACTURONAN TRANSPORT SYSTEM PERMEASE PROTEIN YTEP"/>
    <property type="match status" value="1"/>
</dbReference>
<dbReference type="InterPro" id="IPR000515">
    <property type="entry name" value="MetI-like"/>
</dbReference>
<feature type="transmembrane region" description="Helical" evidence="5">
    <location>
        <begin position="100"/>
        <end position="121"/>
    </location>
</feature>
<evidence type="ECO:0000256" key="3">
    <source>
        <dbReference type="ARBA" id="ARBA00022989"/>
    </source>
</evidence>
<evidence type="ECO:0000256" key="4">
    <source>
        <dbReference type="ARBA" id="ARBA00023136"/>
    </source>
</evidence>
<dbReference type="Proteomes" id="UP000730618">
    <property type="component" value="Unassembled WGS sequence"/>
</dbReference>
<dbReference type="EMBL" id="CAJVCE010000052">
    <property type="protein sequence ID" value="CAG7658970.1"/>
    <property type="molecule type" value="Genomic_DNA"/>
</dbReference>
<name>A0ABN7U1E9_9BACL</name>
<feature type="transmembrane region" description="Helical" evidence="5">
    <location>
        <begin position="36"/>
        <end position="54"/>
    </location>
</feature>
<evidence type="ECO:0000313" key="8">
    <source>
        <dbReference type="Proteomes" id="UP000730618"/>
    </source>
</evidence>
<dbReference type="CDD" id="cd06261">
    <property type="entry name" value="TM_PBP2"/>
    <property type="match status" value="1"/>
</dbReference>
<gene>
    <name evidence="7" type="primary">yteP_26</name>
    <name evidence="7" type="ORF">PAECIP111802_07233</name>
</gene>
<feature type="transmembrane region" description="Helical" evidence="5">
    <location>
        <begin position="183"/>
        <end position="210"/>
    </location>
</feature>
<evidence type="ECO:0000256" key="1">
    <source>
        <dbReference type="ARBA" id="ARBA00004141"/>
    </source>
</evidence>
<dbReference type="Pfam" id="PF00528">
    <property type="entry name" value="BPD_transp_1"/>
    <property type="match status" value="1"/>
</dbReference>